<dbReference type="EMBL" id="FCON02000077">
    <property type="protein sequence ID" value="SAL78259.1"/>
    <property type="molecule type" value="Genomic_DNA"/>
</dbReference>
<proteinExistence type="predicted"/>
<accession>A0A158KBU7</accession>
<dbReference type="RefSeq" id="WP_125483053.1">
    <property type="nucleotide sequence ID" value="NZ_FCON02000077.1"/>
</dbReference>
<organism evidence="2 3">
    <name type="scientific">Caballeronia choica</name>
    <dbReference type="NCBI Taxonomy" id="326476"/>
    <lineage>
        <taxon>Bacteria</taxon>
        <taxon>Pseudomonadati</taxon>
        <taxon>Pseudomonadota</taxon>
        <taxon>Betaproteobacteria</taxon>
        <taxon>Burkholderiales</taxon>
        <taxon>Burkholderiaceae</taxon>
        <taxon>Caballeronia</taxon>
    </lineage>
</organism>
<gene>
    <name evidence="2" type="ORF">AWB68_05381</name>
</gene>
<name>A0A158KBU7_9BURK</name>
<feature type="compositionally biased region" description="Basic and acidic residues" evidence="1">
    <location>
        <begin position="47"/>
        <end position="56"/>
    </location>
</feature>
<feature type="region of interest" description="Disordered" evidence="1">
    <location>
        <begin position="27"/>
        <end position="69"/>
    </location>
</feature>
<dbReference type="AlphaFoldDB" id="A0A158KBU7"/>
<dbReference type="Proteomes" id="UP000054770">
    <property type="component" value="Unassembled WGS sequence"/>
</dbReference>
<protein>
    <submittedName>
        <fullName evidence="2">Uncharacterized protein</fullName>
    </submittedName>
</protein>
<sequence length="69" mass="7534">MRFTQRFPLKDNEPPSVALALFKTAAEVTRRSGPKPAGEPSLSPSEAARDEHEKTVAHTMPDDPEGDFA</sequence>
<comment type="caution">
    <text evidence="2">The sequence shown here is derived from an EMBL/GenBank/DDBJ whole genome shotgun (WGS) entry which is preliminary data.</text>
</comment>
<reference evidence="2" key="1">
    <citation type="submission" date="2016-01" db="EMBL/GenBank/DDBJ databases">
        <authorList>
            <person name="Peeters C."/>
        </authorList>
    </citation>
    <scope>NUCLEOTIDE SEQUENCE [LARGE SCALE GENOMIC DNA]</scope>
    <source>
        <strain evidence="2">LMG 22940</strain>
    </source>
</reference>
<keyword evidence="3" id="KW-1185">Reference proteome</keyword>
<evidence type="ECO:0000256" key="1">
    <source>
        <dbReference type="SAM" id="MobiDB-lite"/>
    </source>
</evidence>
<evidence type="ECO:0000313" key="2">
    <source>
        <dbReference type="EMBL" id="SAL78259.1"/>
    </source>
</evidence>
<dbReference type="OrthoDB" id="9133385at2"/>
<evidence type="ECO:0000313" key="3">
    <source>
        <dbReference type="Proteomes" id="UP000054770"/>
    </source>
</evidence>